<name>A0AA38Q3S4_9AGAR</name>
<evidence type="ECO:0000256" key="1">
    <source>
        <dbReference type="SAM" id="MobiDB-lite"/>
    </source>
</evidence>
<comment type="caution">
    <text evidence="2">The sequence shown here is derived from an EMBL/GenBank/DDBJ whole genome shotgun (WGS) entry which is preliminary data.</text>
</comment>
<feature type="compositionally biased region" description="Low complexity" evidence="1">
    <location>
        <begin position="1"/>
        <end position="17"/>
    </location>
</feature>
<reference evidence="2" key="1">
    <citation type="submission" date="2022-08" db="EMBL/GenBank/DDBJ databases">
        <authorList>
            <consortium name="DOE Joint Genome Institute"/>
            <person name="Min B."/>
            <person name="Riley R."/>
            <person name="Sierra-Patev S."/>
            <person name="Naranjo-Ortiz M."/>
            <person name="Looney B."/>
            <person name="Konkel Z."/>
            <person name="Slot J.C."/>
            <person name="Sakamoto Y."/>
            <person name="Steenwyk J.L."/>
            <person name="Rokas A."/>
            <person name="Carro J."/>
            <person name="Camarero S."/>
            <person name="Ferreira P."/>
            <person name="Molpeceres G."/>
            <person name="Ruiz-Duenas F.J."/>
            <person name="Serrano A."/>
            <person name="Henrissat B."/>
            <person name="Drula E."/>
            <person name="Hughes K.W."/>
            <person name="Mata J.L."/>
            <person name="Ishikawa N.K."/>
            <person name="Vargas-Isla R."/>
            <person name="Ushijima S."/>
            <person name="Smith C.A."/>
            <person name="Ahrendt S."/>
            <person name="Andreopoulos W."/>
            <person name="He G."/>
            <person name="Labutti K."/>
            <person name="Lipzen A."/>
            <person name="Ng V."/>
            <person name="Sandor L."/>
            <person name="Barry K."/>
            <person name="Martinez A.T."/>
            <person name="Xiao Y."/>
            <person name="Gibbons J.G."/>
            <person name="Terashima K."/>
            <person name="Hibbett D.S."/>
            <person name="Grigoriev I.V."/>
        </authorList>
    </citation>
    <scope>NUCLEOTIDE SEQUENCE</scope>
    <source>
        <strain evidence="2">TFB7829</strain>
    </source>
</reference>
<feature type="region of interest" description="Disordered" evidence="1">
    <location>
        <begin position="358"/>
        <end position="474"/>
    </location>
</feature>
<feature type="compositionally biased region" description="Acidic residues" evidence="1">
    <location>
        <begin position="444"/>
        <end position="463"/>
    </location>
</feature>
<feature type="compositionally biased region" description="Low complexity" evidence="1">
    <location>
        <begin position="365"/>
        <end position="376"/>
    </location>
</feature>
<dbReference type="EMBL" id="MU801929">
    <property type="protein sequence ID" value="KAJ3987078.1"/>
    <property type="molecule type" value="Genomic_DNA"/>
</dbReference>
<evidence type="ECO:0000313" key="3">
    <source>
        <dbReference type="Proteomes" id="UP001163850"/>
    </source>
</evidence>
<gene>
    <name evidence="2" type="ORF">F5890DRAFT_1634702</name>
</gene>
<feature type="region of interest" description="Disordered" evidence="1">
    <location>
        <begin position="1"/>
        <end position="43"/>
    </location>
</feature>
<dbReference type="AlphaFoldDB" id="A0AA38Q3S4"/>
<feature type="region of interest" description="Disordered" evidence="1">
    <location>
        <begin position="113"/>
        <end position="132"/>
    </location>
</feature>
<accession>A0AA38Q3S4</accession>
<protein>
    <submittedName>
        <fullName evidence="2">Uncharacterized protein</fullName>
    </submittedName>
</protein>
<proteinExistence type="predicted"/>
<sequence>MQDLNNTNNLSSPTTTSQTDVSSRCHSGPPKFQRRPVWARYNPSNTSMPFASMEAFNSSSAGHIAIDMTHTTSRTSPQSSFGYRPVHEAPRPYPYFPPRRPIQRSLFADDQPPNPLPESITLEPFPTQVSSTSKLHDMTNHMYLPRQARPYPPPNSNNLSTTSQSQPRFGAVLSSQSNRAHVQQTQPLTSPLKSFFDFTVQNLYSGLTHLQSAWNSTLYKERKEKEVMKAQYLKMQRERDIALERARNLERKHTSASYFVVEAGGTNEKRPYEDEGDEHSYLNDIQLPTPPPSGTIAPLDSLNRHLWNSSPVEGGDPYSLVYPTVSSTSPSPPPPPISGRQIFLSTIPLTDSCSSLKQESVDLTSVPRRSQSSSSGSDRESIRSSSSSSSSKRRRLSAESLSSHSSGVTAFEEDPQDDSSKDIAPFCAPPVPDESNPTSSGNIDSDDGQGECDMDISDTDSSIDEINSNKEVHTPNLIRPGKKLLFDEDDEGIPVLPFSEEGHTSSSTLYAIPSTVTHRDTTKAEASAQLDLPRLNLRDLNRMYFNYSGIIYCRACCSRKPGTRWRCSSPLPLMDARQLDLDVLMNHCTSQHPVAYSDVAGLTLDQVFRLQNLLKANVSSGKTASTI</sequence>
<dbReference type="Proteomes" id="UP001163850">
    <property type="component" value="Unassembled WGS sequence"/>
</dbReference>
<organism evidence="2 3">
    <name type="scientific">Lentinula detonsa</name>
    <dbReference type="NCBI Taxonomy" id="2804962"/>
    <lineage>
        <taxon>Eukaryota</taxon>
        <taxon>Fungi</taxon>
        <taxon>Dikarya</taxon>
        <taxon>Basidiomycota</taxon>
        <taxon>Agaricomycotina</taxon>
        <taxon>Agaricomycetes</taxon>
        <taxon>Agaricomycetidae</taxon>
        <taxon>Agaricales</taxon>
        <taxon>Marasmiineae</taxon>
        <taxon>Omphalotaceae</taxon>
        <taxon>Lentinula</taxon>
    </lineage>
</organism>
<evidence type="ECO:0000313" key="2">
    <source>
        <dbReference type="EMBL" id="KAJ3987078.1"/>
    </source>
</evidence>